<reference evidence="2" key="1">
    <citation type="submission" date="2016-11" db="UniProtKB">
        <authorList>
            <consortium name="WormBaseParasite"/>
        </authorList>
    </citation>
    <scope>IDENTIFICATION</scope>
</reference>
<evidence type="ECO:0000313" key="2">
    <source>
        <dbReference type="WBParaSite" id="Hba_09371"/>
    </source>
</evidence>
<dbReference type="Proteomes" id="UP000095283">
    <property type="component" value="Unplaced"/>
</dbReference>
<accession>A0A1I7WW59</accession>
<protein>
    <submittedName>
        <fullName evidence="2">Uncharacterized protein</fullName>
    </submittedName>
</protein>
<organism evidence="1 2">
    <name type="scientific">Heterorhabditis bacteriophora</name>
    <name type="common">Entomopathogenic nematode worm</name>
    <dbReference type="NCBI Taxonomy" id="37862"/>
    <lineage>
        <taxon>Eukaryota</taxon>
        <taxon>Metazoa</taxon>
        <taxon>Ecdysozoa</taxon>
        <taxon>Nematoda</taxon>
        <taxon>Chromadorea</taxon>
        <taxon>Rhabditida</taxon>
        <taxon>Rhabditina</taxon>
        <taxon>Rhabditomorpha</taxon>
        <taxon>Strongyloidea</taxon>
        <taxon>Heterorhabditidae</taxon>
        <taxon>Heterorhabditis</taxon>
    </lineage>
</organism>
<name>A0A1I7WW59_HETBA</name>
<sequence length="49" mass="5653">MERGFTYCNNTNVLALEGMGMKVIGPVFTFMKMNKLVVIKYSLIIIYFI</sequence>
<proteinExistence type="predicted"/>
<dbReference type="WBParaSite" id="Hba_09371">
    <property type="protein sequence ID" value="Hba_09371"/>
    <property type="gene ID" value="Hba_09371"/>
</dbReference>
<evidence type="ECO:0000313" key="1">
    <source>
        <dbReference type="Proteomes" id="UP000095283"/>
    </source>
</evidence>
<keyword evidence="1" id="KW-1185">Reference proteome</keyword>
<dbReference type="AlphaFoldDB" id="A0A1I7WW59"/>